<dbReference type="PANTHER" id="PTHR43681:SF1">
    <property type="entry name" value="SARCALUMENIN"/>
    <property type="match status" value="1"/>
</dbReference>
<accession>A0ABD1RU79</accession>
<dbReference type="InterPro" id="IPR051943">
    <property type="entry name" value="TRAFAC_Dynamin-like_GTPase"/>
</dbReference>
<evidence type="ECO:0000313" key="2">
    <source>
        <dbReference type="Proteomes" id="UP001604336"/>
    </source>
</evidence>
<protein>
    <submittedName>
        <fullName evidence="1">FZO-like</fullName>
    </submittedName>
</protein>
<dbReference type="AlphaFoldDB" id="A0ABD1RU79"/>
<keyword evidence="2" id="KW-1185">Reference proteome</keyword>
<dbReference type="PANTHER" id="PTHR43681">
    <property type="entry name" value="TRANSMEMBRANE GTPASE FZO"/>
    <property type="match status" value="1"/>
</dbReference>
<dbReference type="EMBL" id="JBFOLK010000008">
    <property type="protein sequence ID" value="KAL2491564.1"/>
    <property type="molecule type" value="Genomic_DNA"/>
</dbReference>
<comment type="caution">
    <text evidence="1">The sequence shown here is derived from an EMBL/GenBank/DDBJ whole genome shotgun (WGS) entry which is preliminary data.</text>
</comment>
<organism evidence="1 2">
    <name type="scientific">Abeliophyllum distichum</name>
    <dbReference type="NCBI Taxonomy" id="126358"/>
    <lineage>
        <taxon>Eukaryota</taxon>
        <taxon>Viridiplantae</taxon>
        <taxon>Streptophyta</taxon>
        <taxon>Embryophyta</taxon>
        <taxon>Tracheophyta</taxon>
        <taxon>Spermatophyta</taxon>
        <taxon>Magnoliopsida</taxon>
        <taxon>eudicotyledons</taxon>
        <taxon>Gunneridae</taxon>
        <taxon>Pentapetalae</taxon>
        <taxon>asterids</taxon>
        <taxon>lamiids</taxon>
        <taxon>Lamiales</taxon>
        <taxon>Oleaceae</taxon>
        <taxon>Forsythieae</taxon>
        <taxon>Abeliophyllum</taxon>
    </lineage>
</organism>
<reference evidence="2" key="1">
    <citation type="submission" date="2024-07" db="EMBL/GenBank/DDBJ databases">
        <title>Two chromosome-level genome assemblies of Korean endemic species Abeliophyllum distichum and Forsythia ovata (Oleaceae).</title>
        <authorList>
            <person name="Jang H."/>
        </authorList>
    </citation>
    <scope>NUCLEOTIDE SEQUENCE [LARGE SCALE GENOMIC DNA]</scope>
</reference>
<name>A0ABD1RU79_9LAMI</name>
<proteinExistence type="predicted"/>
<dbReference type="Proteomes" id="UP001604336">
    <property type="component" value="Unassembled WGS sequence"/>
</dbReference>
<gene>
    <name evidence="1" type="ORF">Adt_27192</name>
</gene>
<evidence type="ECO:0000313" key="1">
    <source>
        <dbReference type="EMBL" id="KAL2491564.1"/>
    </source>
</evidence>
<sequence>MQINNTQARVIKLAESTLQLSNLDVVTSFVLKGDKSAPMPVTSSLRNDTIDPAITETKKLLGECGTWLQSNNASPGSLYKESFEKRWRSFIVPSVQSQLEASEMLWIKNEAGIRVIEDFSIATASKFFEQEIREVAVAISNFPSHSPKVIDKERRTADTVACQLEEAMEKEFSETTEKSKQVCGTCRQPISRYVTESRMS</sequence>